<evidence type="ECO:0000259" key="8">
    <source>
        <dbReference type="PROSITE" id="PS51372"/>
    </source>
</evidence>
<dbReference type="InterPro" id="IPR001034">
    <property type="entry name" value="DeoR_HTH"/>
</dbReference>
<dbReference type="SUPFAM" id="SSF63520">
    <property type="entry name" value="PTS-regulatory domain, PRD"/>
    <property type="match status" value="1"/>
</dbReference>
<dbReference type="Pfam" id="PF00874">
    <property type="entry name" value="PRD"/>
    <property type="match status" value="1"/>
</dbReference>
<dbReference type="RefSeq" id="WP_134750667.1">
    <property type="nucleotide sequence ID" value="NZ_MYFO02000001.1"/>
</dbReference>
<dbReference type="PROSITE" id="PS51000">
    <property type="entry name" value="HTH_DEOR_2"/>
    <property type="match status" value="1"/>
</dbReference>
<evidence type="ECO:0000256" key="1">
    <source>
        <dbReference type="ARBA" id="ARBA00022679"/>
    </source>
</evidence>
<keyword evidence="2" id="KW-0677">Repeat</keyword>
<dbReference type="InterPro" id="IPR013011">
    <property type="entry name" value="PTS_EIIB_2"/>
</dbReference>
<dbReference type="Proteomes" id="UP000298246">
    <property type="component" value="Unassembled WGS sequence"/>
</dbReference>
<feature type="domain" description="PRD" evidence="8">
    <location>
        <begin position="301"/>
        <end position="406"/>
    </location>
</feature>
<dbReference type="Gene3D" id="3.40.50.2300">
    <property type="match status" value="1"/>
</dbReference>
<dbReference type="InterPro" id="IPR036390">
    <property type="entry name" value="WH_DNA-bd_sf"/>
</dbReference>
<dbReference type="Gene3D" id="1.10.1790.10">
    <property type="entry name" value="PRD domain"/>
    <property type="match status" value="1"/>
</dbReference>
<gene>
    <name evidence="9" type="ORF">B5M42_05760</name>
</gene>
<feature type="region of interest" description="Disordered" evidence="5">
    <location>
        <begin position="615"/>
        <end position="637"/>
    </location>
</feature>
<dbReference type="Gene3D" id="1.10.10.10">
    <property type="entry name" value="Winged helix-like DNA-binding domain superfamily/Winged helix DNA-binding domain"/>
    <property type="match status" value="2"/>
</dbReference>
<dbReference type="InterPro" id="IPR036388">
    <property type="entry name" value="WH-like_DNA-bd_sf"/>
</dbReference>
<feature type="compositionally biased region" description="Low complexity" evidence="5">
    <location>
        <begin position="619"/>
        <end position="637"/>
    </location>
</feature>
<organism evidence="9 10">
    <name type="scientific">Paenibacillus athensensis</name>
    <dbReference type="NCBI Taxonomy" id="1967502"/>
    <lineage>
        <taxon>Bacteria</taxon>
        <taxon>Bacillati</taxon>
        <taxon>Bacillota</taxon>
        <taxon>Bacilli</taxon>
        <taxon>Bacillales</taxon>
        <taxon>Paenibacillaceae</taxon>
        <taxon>Paenibacillus</taxon>
    </lineage>
</organism>
<comment type="caution">
    <text evidence="9">The sequence shown here is derived from an EMBL/GenBank/DDBJ whole genome shotgun (WGS) entry which is preliminary data.</text>
</comment>
<evidence type="ECO:0000256" key="3">
    <source>
        <dbReference type="ARBA" id="ARBA00023015"/>
    </source>
</evidence>
<dbReference type="SUPFAM" id="SSF46785">
    <property type="entry name" value="Winged helix' DNA-binding domain"/>
    <property type="match status" value="2"/>
</dbReference>
<dbReference type="SUPFAM" id="SSF55804">
    <property type="entry name" value="Phoshotransferase/anion transport protein"/>
    <property type="match status" value="1"/>
</dbReference>
<dbReference type="PANTHER" id="PTHR30185">
    <property type="entry name" value="CRYPTIC BETA-GLUCOSIDE BGL OPERON ANTITERMINATOR"/>
    <property type="match status" value="1"/>
</dbReference>
<dbReference type="PROSITE" id="PS51372">
    <property type="entry name" value="PRD_2"/>
    <property type="match status" value="1"/>
</dbReference>
<keyword evidence="4" id="KW-0804">Transcription</keyword>
<dbReference type="GO" id="GO:0009401">
    <property type="term" value="P:phosphoenolpyruvate-dependent sugar phosphotransferase system"/>
    <property type="evidence" value="ECO:0007669"/>
    <property type="project" value="InterPro"/>
</dbReference>
<dbReference type="InterPro" id="IPR036634">
    <property type="entry name" value="PRD_sf"/>
</dbReference>
<reference evidence="9 10" key="1">
    <citation type="submission" date="2017-03" db="EMBL/GenBank/DDBJ databases">
        <title>Isolation of Levoglucosan Utilizing Bacteria.</title>
        <authorList>
            <person name="Arya A.S."/>
        </authorList>
    </citation>
    <scope>NUCLEOTIDE SEQUENCE [LARGE SCALE GENOMIC DNA]</scope>
    <source>
        <strain evidence="9 10">MEC069</strain>
    </source>
</reference>
<evidence type="ECO:0000256" key="5">
    <source>
        <dbReference type="SAM" id="MobiDB-lite"/>
    </source>
</evidence>
<dbReference type="PANTHER" id="PTHR30185:SF18">
    <property type="entry name" value="TRANSCRIPTIONAL REGULATOR MTLR"/>
    <property type="match status" value="1"/>
</dbReference>
<dbReference type="Gene3D" id="3.40.930.10">
    <property type="entry name" value="Mannitol-specific EII, Chain A"/>
    <property type="match status" value="1"/>
</dbReference>
<keyword evidence="3" id="KW-0805">Transcription regulation</keyword>
<name>A0A4Y8Q771_9BACL</name>
<dbReference type="Pfam" id="PF08279">
    <property type="entry name" value="HTH_11"/>
    <property type="match status" value="1"/>
</dbReference>
<dbReference type="EMBL" id="MYFO01000005">
    <property type="protein sequence ID" value="TFE90173.1"/>
    <property type="molecule type" value="Genomic_DNA"/>
</dbReference>
<evidence type="ECO:0000256" key="2">
    <source>
        <dbReference type="ARBA" id="ARBA00022737"/>
    </source>
</evidence>
<evidence type="ECO:0000259" key="7">
    <source>
        <dbReference type="PROSITE" id="PS51099"/>
    </source>
</evidence>
<evidence type="ECO:0000259" key="6">
    <source>
        <dbReference type="PROSITE" id="PS51000"/>
    </source>
</evidence>
<dbReference type="InterPro" id="IPR011608">
    <property type="entry name" value="PRD"/>
</dbReference>
<keyword evidence="10" id="KW-1185">Reference proteome</keyword>
<evidence type="ECO:0000256" key="4">
    <source>
        <dbReference type="ARBA" id="ARBA00023163"/>
    </source>
</evidence>
<feature type="domain" description="PTS EIIB type-2" evidence="7">
    <location>
        <begin position="410"/>
        <end position="499"/>
    </location>
</feature>
<evidence type="ECO:0000313" key="10">
    <source>
        <dbReference type="Proteomes" id="UP000298246"/>
    </source>
</evidence>
<dbReference type="CDD" id="cd05568">
    <property type="entry name" value="PTS_IIB_bgl_like"/>
    <property type="match status" value="1"/>
</dbReference>
<dbReference type="GO" id="GO:0008982">
    <property type="term" value="F:protein-N(PI)-phosphohistidine-sugar phosphotransferase activity"/>
    <property type="evidence" value="ECO:0007669"/>
    <property type="project" value="InterPro"/>
</dbReference>
<dbReference type="InterPro" id="IPR036095">
    <property type="entry name" value="PTS_EIIB-like_sf"/>
</dbReference>
<dbReference type="GO" id="GO:0003700">
    <property type="term" value="F:DNA-binding transcription factor activity"/>
    <property type="evidence" value="ECO:0007669"/>
    <property type="project" value="InterPro"/>
</dbReference>
<dbReference type="SUPFAM" id="SSF52794">
    <property type="entry name" value="PTS system IIB component-like"/>
    <property type="match status" value="1"/>
</dbReference>
<dbReference type="InterPro" id="IPR013196">
    <property type="entry name" value="HTH_11"/>
</dbReference>
<accession>A0A4Y8Q771</accession>
<proteinExistence type="predicted"/>
<dbReference type="AlphaFoldDB" id="A0A4Y8Q771"/>
<sequence>MEVTNRKRQILALLLNRKEEITIGEIAGEIQVSVRTVHRELDEMEAWLAASGLQLSKKAGRGVQLHGSAEQMQALHERLDATPTREYSAEERKINILCILLESSEPLKIYALAQSLYVTMATIGNDLDELEGWVAGQGLTLIRRRGYGVEIAGAEAVRRSAICRLVEERLDESDLFGKASEQAPDPTSRRLAALAGKQQLLAVEQALWSASCDWLEGLPEAEYTQLLIRLAVAVTRLRDGNALDGAEAAAFAAAGEPSASVEALTAHLARELRLALPPAEAAYMAHCLQSKEQLRHSGLDAGELQMQEPAAELIARVERRIGLSLGGDASLREGLASHLARSWRKLVRGQAIRNPLLAQIKRDFETLFQVVREEGSGLLPGPAVPDEEIGFIVMHFGAAVERLKRFRRPVRAVLVCTSGIGSSKLLAIRVQQELPQIYILGHTSWYEASRLPEHEYDVILSTIDLPIEPDKYFKLSPLLAGEEVDKLRAFIQEITLRGDAPDSAAAAKTNLQLNRLKKQKTYLDASLNLIEGFRVYAVPRGPLSELLRHMVGVAAREGCVGDEETLVRQLLERERHGSQRIPDTRLALFHTRSAEVRSLYFSLFRLESTVGGPLEAPSEGLAADAEGGEGAQPAASQSDTDALDQALLLLAPWELPKATLEIVSEMSGLLLEPSLLGLLADGTEVEIRRYYTQALAAFIENQKEMESTVLWEF</sequence>
<evidence type="ECO:0000313" key="9">
    <source>
        <dbReference type="EMBL" id="TFE90173.1"/>
    </source>
</evidence>
<dbReference type="InterPro" id="IPR050661">
    <property type="entry name" value="BglG_antiterminators"/>
</dbReference>
<dbReference type="OrthoDB" id="9776005at2"/>
<protein>
    <submittedName>
        <fullName evidence="9">Uncharacterized protein</fullName>
    </submittedName>
</protein>
<dbReference type="PROSITE" id="PS51099">
    <property type="entry name" value="PTS_EIIB_TYPE_2"/>
    <property type="match status" value="1"/>
</dbReference>
<dbReference type="InterPro" id="IPR016152">
    <property type="entry name" value="PTrfase/Anion_transptr"/>
</dbReference>
<feature type="domain" description="HTH deoR-type" evidence="6">
    <location>
        <begin position="4"/>
        <end position="71"/>
    </location>
</feature>
<keyword evidence="1" id="KW-0808">Transferase</keyword>